<dbReference type="Gene3D" id="1.10.30.50">
    <property type="match status" value="1"/>
</dbReference>
<dbReference type="InterPro" id="IPR002711">
    <property type="entry name" value="HNH"/>
</dbReference>
<feature type="compositionally biased region" description="Low complexity" evidence="2">
    <location>
        <begin position="503"/>
        <end position="523"/>
    </location>
</feature>
<organism evidence="4 5">
    <name type="scientific">Kribbella sancticallisti</name>
    <dbReference type="NCBI Taxonomy" id="460087"/>
    <lineage>
        <taxon>Bacteria</taxon>
        <taxon>Bacillati</taxon>
        <taxon>Actinomycetota</taxon>
        <taxon>Actinomycetes</taxon>
        <taxon>Propionibacteriales</taxon>
        <taxon>Kribbellaceae</taxon>
        <taxon>Kribbella</taxon>
    </lineage>
</organism>
<feature type="compositionally biased region" description="Basic and acidic residues" evidence="2">
    <location>
        <begin position="574"/>
        <end position="584"/>
    </location>
</feature>
<dbReference type="CDD" id="cd00085">
    <property type="entry name" value="HNHc"/>
    <property type="match status" value="1"/>
</dbReference>
<feature type="compositionally biased region" description="Basic and acidic residues" evidence="2">
    <location>
        <begin position="153"/>
        <end position="163"/>
    </location>
</feature>
<evidence type="ECO:0000256" key="1">
    <source>
        <dbReference type="ARBA" id="ARBA00023450"/>
    </source>
</evidence>
<proteinExistence type="inferred from homology"/>
<comment type="similarity">
    <text evidence="1">Belongs to the Rv1128c/1148c/1588c/1702c/1945/3466 family.</text>
</comment>
<dbReference type="EMBL" id="BAAAOS010000041">
    <property type="protein sequence ID" value="GAA1594921.1"/>
    <property type="molecule type" value="Genomic_DNA"/>
</dbReference>
<feature type="region of interest" description="Disordered" evidence="2">
    <location>
        <begin position="497"/>
        <end position="652"/>
    </location>
</feature>
<feature type="compositionally biased region" description="Acidic residues" evidence="2">
    <location>
        <begin position="168"/>
        <end position="178"/>
    </location>
</feature>
<dbReference type="InterPro" id="IPR003615">
    <property type="entry name" value="HNH_nuc"/>
</dbReference>
<dbReference type="SMART" id="SM00507">
    <property type="entry name" value="HNHc"/>
    <property type="match status" value="1"/>
</dbReference>
<accession>A0ABP4PY45</accession>
<dbReference type="Pfam" id="PF02720">
    <property type="entry name" value="DUF222"/>
    <property type="match status" value="1"/>
</dbReference>
<gene>
    <name evidence="4" type="ORF">GCM10009789_56300</name>
</gene>
<evidence type="ECO:0000313" key="5">
    <source>
        <dbReference type="Proteomes" id="UP001500393"/>
    </source>
</evidence>
<evidence type="ECO:0000256" key="2">
    <source>
        <dbReference type="SAM" id="MobiDB-lite"/>
    </source>
</evidence>
<dbReference type="InterPro" id="IPR003870">
    <property type="entry name" value="DUF222"/>
</dbReference>
<feature type="region of interest" description="Disordered" evidence="2">
    <location>
        <begin position="137"/>
        <end position="207"/>
    </location>
</feature>
<keyword evidence="5" id="KW-1185">Reference proteome</keyword>
<dbReference type="Pfam" id="PF01844">
    <property type="entry name" value="HNH"/>
    <property type="match status" value="1"/>
</dbReference>
<reference evidence="5" key="1">
    <citation type="journal article" date="2019" name="Int. J. Syst. Evol. Microbiol.">
        <title>The Global Catalogue of Microorganisms (GCM) 10K type strain sequencing project: providing services to taxonomists for standard genome sequencing and annotation.</title>
        <authorList>
            <consortium name="The Broad Institute Genomics Platform"/>
            <consortium name="The Broad Institute Genome Sequencing Center for Infectious Disease"/>
            <person name="Wu L."/>
            <person name="Ma J."/>
        </authorList>
    </citation>
    <scope>NUCLEOTIDE SEQUENCE [LARGE SCALE GENOMIC DNA]</scope>
    <source>
        <strain evidence="5">JCM 14969</strain>
    </source>
</reference>
<dbReference type="Proteomes" id="UP001500393">
    <property type="component" value="Unassembled WGS sequence"/>
</dbReference>
<name>A0ABP4PY45_9ACTN</name>
<feature type="compositionally biased region" description="Basic and acidic residues" evidence="2">
    <location>
        <begin position="634"/>
        <end position="645"/>
    </location>
</feature>
<feature type="domain" description="HNH nuclease" evidence="3">
    <location>
        <begin position="427"/>
        <end position="477"/>
    </location>
</feature>
<comment type="caution">
    <text evidence="4">The sequence shown here is derived from an EMBL/GenBank/DDBJ whole genome shotgun (WGS) entry which is preliminary data.</text>
</comment>
<evidence type="ECO:0000313" key="4">
    <source>
        <dbReference type="EMBL" id="GAA1594921.1"/>
    </source>
</evidence>
<sequence>MNLTSCGQTFPPSCAFCGQPDNNLPIQQSLQNKAFPARKLSAPIARVISMDLAEMHPAYTMSGSDLLTTLDALHTEAALRDTYRLHLLARLDEIGHAKDLGARDTTELLSMRHRLNPTDVRRDLKLALALPKYETVTAALPDPQTASTPAAPDGDRDPDREPVADGASDNDSDSDGELTSDATDLDSPPGATDLDSLPDTTDSDAADLAAGAPAPVRLHPGQAQAIVTALEKVPATVPVEDLLVAEEQMVEAARYLSPADLRILGKRVVDTLDTDGTEPAENDAYHREALWLRPADHGIKFGGYLANENAELLKTAIHALAKPHKTVDGELDPRSRDKRQADALVTILDTATTASTGPGVPHLTVTIDFTDLKAATSQATGDLVHGDNLSAAAVRRLACDAAVLPIVLGSKSQPLDVGTEQRFVTGAMRKALNKRDKGCIICQAPPPQCHAHHIIHWADGGPTSIDNLALFCGSHHTAIHHGHYTVTITNGAVHVTRPTWADPTPTRQPRPQLRPAKPTAASPTPTPPTHPTHTDPAHSDGGLDGSVRVQPAWPHANSDPRPHPDPDPPPPRGTADDARPEHPTQTRPAAIHQPLRLIATDSDVPAVQIHGDDHPPSTPPRNTQLAWLTAAAAERLDPWGERSTEPDLADSG</sequence>
<protein>
    <recommendedName>
        <fullName evidence="3">HNH nuclease domain-containing protein</fullName>
    </recommendedName>
</protein>
<feature type="compositionally biased region" description="Low complexity" evidence="2">
    <location>
        <begin position="191"/>
        <end position="200"/>
    </location>
</feature>
<evidence type="ECO:0000259" key="3">
    <source>
        <dbReference type="SMART" id="SM00507"/>
    </source>
</evidence>